<protein>
    <recommendedName>
        <fullName evidence="6">Pilus assembly protein</fullName>
    </recommendedName>
</protein>
<dbReference type="RefSeq" id="WP_183347260.1">
    <property type="nucleotide sequence ID" value="NZ_BLXY01000003.1"/>
</dbReference>
<reference evidence="3" key="3">
    <citation type="submission" date="2022-04" db="EMBL/GenBank/DDBJ databases">
        <authorList>
            <person name="Liu G."/>
        </authorList>
    </citation>
    <scope>NUCLEOTIDE SEQUENCE</scope>
    <source>
        <strain evidence="3">RG22</strain>
    </source>
</reference>
<dbReference type="Proteomes" id="UP000831485">
    <property type="component" value="Chromosome"/>
</dbReference>
<dbReference type="AlphaFoldDB" id="A0A6V8MVX4"/>
<accession>A0A6V8MVX4</accession>
<dbReference type="EMBL" id="BLXY01000003">
    <property type="protein sequence ID" value="GFO64318.1"/>
    <property type="molecule type" value="Genomic_DNA"/>
</dbReference>
<evidence type="ECO:0000313" key="4">
    <source>
        <dbReference type="Proteomes" id="UP000568888"/>
    </source>
</evidence>
<reference evidence="4" key="1">
    <citation type="submission" date="2020-06" db="EMBL/GenBank/DDBJ databases">
        <title>Draft genomic sequecing of Geomonas sp. Red736.</title>
        <authorList>
            <person name="Itoh H."/>
            <person name="Xu Z.X."/>
            <person name="Ushijima N."/>
            <person name="Masuda Y."/>
            <person name="Shiratori Y."/>
            <person name="Senoo K."/>
        </authorList>
    </citation>
    <scope>NUCLEOTIDE SEQUENCE [LARGE SCALE GENOMIC DNA]</scope>
    <source>
        <strain evidence="4">Red736</strain>
    </source>
</reference>
<evidence type="ECO:0000313" key="5">
    <source>
        <dbReference type="Proteomes" id="UP000831485"/>
    </source>
</evidence>
<sequence length="64" mass="6994">MAKAKIIPIFLGSKLADRRGQGLVEYALLLVLIAMVIFLMLVAFGRQLNNTYETINSGVQNAGK</sequence>
<evidence type="ECO:0008006" key="6">
    <source>
        <dbReference type="Google" id="ProtNLM"/>
    </source>
</evidence>
<feature type="transmembrane region" description="Helical" evidence="1">
    <location>
        <begin position="23"/>
        <end position="44"/>
    </location>
</feature>
<keyword evidence="1" id="KW-1133">Transmembrane helix</keyword>
<evidence type="ECO:0000313" key="2">
    <source>
        <dbReference type="EMBL" id="GFO64318.1"/>
    </source>
</evidence>
<keyword evidence="1" id="KW-0812">Transmembrane</keyword>
<reference evidence="2" key="2">
    <citation type="journal article" date="2021" name="Int. J. Syst. Evol. Microbiol.">
        <title>Geomonas silvestris sp. nov., Geomonas paludis sp. nov. and Geomonas limicola sp. nov., isolated from terrestrial environments, and emended description of the genus Geomonas.</title>
        <authorList>
            <person name="Itoh H."/>
            <person name="Xu Z."/>
            <person name="Masuda Y."/>
            <person name="Ushijima N."/>
            <person name="Hayakawa C."/>
            <person name="Shiratori Y."/>
            <person name="Senoo K."/>
        </authorList>
    </citation>
    <scope>NUCLEOTIDE SEQUENCE</scope>
    <source>
        <strain evidence="2">Red736</strain>
    </source>
</reference>
<organism evidence="2 4">
    <name type="scientific">Geomonas paludis</name>
    <dbReference type="NCBI Taxonomy" id="2740185"/>
    <lineage>
        <taxon>Bacteria</taxon>
        <taxon>Pseudomonadati</taxon>
        <taxon>Thermodesulfobacteriota</taxon>
        <taxon>Desulfuromonadia</taxon>
        <taxon>Geobacterales</taxon>
        <taxon>Geobacteraceae</taxon>
        <taxon>Geomonas</taxon>
    </lineage>
</organism>
<keyword evidence="5" id="KW-1185">Reference proteome</keyword>
<gene>
    <name evidence="2" type="ORF">GMPD_22370</name>
    <name evidence="3" type="ORF">M1B72_12830</name>
</gene>
<keyword evidence="1" id="KW-0472">Membrane</keyword>
<dbReference type="EMBL" id="CP096574">
    <property type="protein sequence ID" value="UPU34335.1"/>
    <property type="molecule type" value="Genomic_DNA"/>
</dbReference>
<evidence type="ECO:0000256" key="1">
    <source>
        <dbReference type="SAM" id="Phobius"/>
    </source>
</evidence>
<dbReference type="Proteomes" id="UP000568888">
    <property type="component" value="Unassembled WGS sequence"/>
</dbReference>
<evidence type="ECO:0000313" key="3">
    <source>
        <dbReference type="EMBL" id="UPU34335.1"/>
    </source>
</evidence>
<name>A0A6V8MVX4_9BACT</name>
<proteinExistence type="predicted"/>